<gene>
    <name evidence="7" type="ORF">UT63_C0008G0001</name>
</gene>
<evidence type="ECO:0000256" key="3">
    <source>
        <dbReference type="ARBA" id="ARBA00022989"/>
    </source>
</evidence>
<dbReference type="InterPro" id="IPR051533">
    <property type="entry name" value="WaaL-like"/>
</dbReference>
<evidence type="ECO:0000256" key="4">
    <source>
        <dbReference type="ARBA" id="ARBA00023136"/>
    </source>
</evidence>
<dbReference type="AlphaFoldDB" id="A0A0G0T7Y2"/>
<feature type="transmembrane region" description="Helical" evidence="5">
    <location>
        <begin position="135"/>
        <end position="152"/>
    </location>
</feature>
<feature type="transmembrane region" description="Helical" evidence="5">
    <location>
        <begin position="298"/>
        <end position="318"/>
    </location>
</feature>
<dbReference type="EMBL" id="LBXN01000008">
    <property type="protein sequence ID" value="KKR34002.1"/>
    <property type="molecule type" value="Genomic_DNA"/>
</dbReference>
<protein>
    <recommendedName>
        <fullName evidence="6">O-antigen ligase-related domain-containing protein</fullName>
    </recommendedName>
</protein>
<proteinExistence type="predicted"/>
<dbReference type="Gene3D" id="1.25.40.10">
    <property type="entry name" value="Tetratricopeptide repeat domain"/>
    <property type="match status" value="1"/>
</dbReference>
<feature type="transmembrane region" description="Helical" evidence="5">
    <location>
        <begin position="490"/>
        <end position="511"/>
    </location>
</feature>
<feature type="transmembrane region" description="Helical" evidence="5">
    <location>
        <begin position="416"/>
        <end position="444"/>
    </location>
</feature>
<sequence length="758" mass="86270">MFMVEKISGWCGKIIEWSFYLLFFFVPLILTPLNYELFEYNKMMMVYGFALVIGASWIIKMIANGKPVIRRTPLDIPILLFLLSQIISTIFSIDRHVSIFGYYSRFNGGLLSVISYITLYYAFVTNFPQDKIKKLMFWVLSSGFLVSVYGILEHFGIDKNIWVQDVQNRVFSTLGQPNWLAAYISVLLPISLGLGIITFRSSEDRAVESQKSKVKSQNYNSKVKSSFFKEKIGLSGYWVVGSIYYLTLLYTKSRSGFIGFWVADVILIALTFIISYIKSKNVCTNDVTIVTGNVQGRSGILGKIVLANILFLVITFFIGSPFTEFNKYTFPELTRNKSVTAEVVKPPSGTALETGGTESGEIRRIVWKGAIDIIKHYPIFGTGVETFAFAYYKFRPLEHNAVSEWDFLYNKAHNEYLNYGATTGLVGLGSYLLFILFFIIWNLNKVKNQKLKFKNSNQKLKVEEDAHNSLFIIHSSLFSGWLTILITNFFGFSVVIIQLLFFLIPAIIIVLDSAIYPSNHLTIQTKRPVNSYQMAGIILTFFAFSFLIFTLCKFWYADTLFAKGYNLNRAGDAVTANPLLRNAVMLNNNEPVYHDELSVDYAQLAVLAYDQKNATLSAELAQSALEENNKTLSISSQNVTFWKSRTRIFYALSSIDNKYLKAAVDSLLIAEKLAPTDPKITYNLGLLYMKLNEKEKGLDFLLKSAQMKTNYKDPYFALGLFYMEEGKKEEGKKAFEHILKYISPDDVEVKKQLEEIGN</sequence>
<dbReference type="PATRIC" id="fig|1618450.3.peg.251"/>
<dbReference type="GO" id="GO:0016020">
    <property type="term" value="C:membrane"/>
    <property type="evidence" value="ECO:0007669"/>
    <property type="project" value="UniProtKB-SubCell"/>
</dbReference>
<dbReference type="PANTHER" id="PTHR37422">
    <property type="entry name" value="TEICHURONIC ACID BIOSYNTHESIS PROTEIN TUAE"/>
    <property type="match status" value="1"/>
</dbReference>
<keyword evidence="3 5" id="KW-1133">Transmembrane helix</keyword>
<dbReference type="Pfam" id="PF04932">
    <property type="entry name" value="Wzy_C"/>
    <property type="match status" value="1"/>
</dbReference>
<evidence type="ECO:0000256" key="1">
    <source>
        <dbReference type="ARBA" id="ARBA00004141"/>
    </source>
</evidence>
<evidence type="ECO:0000313" key="8">
    <source>
        <dbReference type="Proteomes" id="UP000034539"/>
    </source>
</evidence>
<dbReference type="Proteomes" id="UP000034539">
    <property type="component" value="Unassembled WGS sequence"/>
</dbReference>
<feature type="transmembrane region" description="Helical" evidence="5">
    <location>
        <begin position="105"/>
        <end position="123"/>
    </location>
</feature>
<dbReference type="InterPro" id="IPR011990">
    <property type="entry name" value="TPR-like_helical_dom_sf"/>
</dbReference>
<dbReference type="PANTHER" id="PTHR37422:SF13">
    <property type="entry name" value="LIPOPOLYSACCHARIDE BIOSYNTHESIS PROTEIN PA4999-RELATED"/>
    <property type="match status" value="1"/>
</dbReference>
<feature type="transmembrane region" description="Helical" evidence="5">
    <location>
        <begin position="532"/>
        <end position="556"/>
    </location>
</feature>
<dbReference type="InterPro" id="IPR007016">
    <property type="entry name" value="O-antigen_ligase-rel_domated"/>
</dbReference>
<feature type="transmembrane region" description="Helical" evidence="5">
    <location>
        <begin position="180"/>
        <end position="199"/>
    </location>
</feature>
<organism evidence="7 8">
    <name type="scientific">Candidatus Gottesmanbacteria bacterium GW2011_GWC2_39_8</name>
    <dbReference type="NCBI Taxonomy" id="1618450"/>
    <lineage>
        <taxon>Bacteria</taxon>
        <taxon>Candidatus Gottesmaniibacteriota</taxon>
    </lineage>
</organism>
<keyword evidence="4 5" id="KW-0472">Membrane</keyword>
<feature type="transmembrane region" description="Helical" evidence="5">
    <location>
        <begin position="44"/>
        <end position="62"/>
    </location>
</feature>
<evidence type="ECO:0000313" key="7">
    <source>
        <dbReference type="EMBL" id="KKR34002.1"/>
    </source>
</evidence>
<accession>A0A0G0T7Y2</accession>
<comment type="subcellular location">
    <subcellularLocation>
        <location evidence="1">Membrane</location>
        <topology evidence="1">Multi-pass membrane protein</topology>
    </subcellularLocation>
</comment>
<dbReference type="SUPFAM" id="SSF48452">
    <property type="entry name" value="TPR-like"/>
    <property type="match status" value="1"/>
</dbReference>
<feature type="domain" description="O-antigen ligase-related" evidence="6">
    <location>
        <begin position="246"/>
        <end position="431"/>
    </location>
</feature>
<name>A0A0G0T7Y2_9BACT</name>
<evidence type="ECO:0000256" key="5">
    <source>
        <dbReference type="SAM" id="Phobius"/>
    </source>
</evidence>
<reference evidence="7 8" key="1">
    <citation type="journal article" date="2015" name="Nature">
        <title>rRNA introns, odd ribosomes, and small enigmatic genomes across a large radiation of phyla.</title>
        <authorList>
            <person name="Brown C.T."/>
            <person name="Hug L.A."/>
            <person name="Thomas B.C."/>
            <person name="Sharon I."/>
            <person name="Castelle C.J."/>
            <person name="Singh A."/>
            <person name="Wilkins M.J."/>
            <person name="Williams K.H."/>
            <person name="Banfield J.F."/>
        </authorList>
    </citation>
    <scope>NUCLEOTIDE SEQUENCE [LARGE SCALE GENOMIC DNA]</scope>
</reference>
<evidence type="ECO:0000256" key="2">
    <source>
        <dbReference type="ARBA" id="ARBA00022692"/>
    </source>
</evidence>
<feature type="transmembrane region" description="Helical" evidence="5">
    <location>
        <begin position="232"/>
        <end position="251"/>
    </location>
</feature>
<feature type="transmembrane region" description="Helical" evidence="5">
    <location>
        <begin position="74"/>
        <end position="93"/>
    </location>
</feature>
<comment type="caution">
    <text evidence="7">The sequence shown here is derived from an EMBL/GenBank/DDBJ whole genome shotgun (WGS) entry which is preliminary data.</text>
</comment>
<feature type="transmembrane region" description="Helical" evidence="5">
    <location>
        <begin position="257"/>
        <end position="277"/>
    </location>
</feature>
<keyword evidence="2 5" id="KW-0812">Transmembrane</keyword>
<feature type="transmembrane region" description="Helical" evidence="5">
    <location>
        <begin position="465"/>
        <end position="484"/>
    </location>
</feature>
<evidence type="ECO:0000259" key="6">
    <source>
        <dbReference type="Pfam" id="PF04932"/>
    </source>
</evidence>